<feature type="transmembrane region" description="Helical" evidence="6">
    <location>
        <begin position="709"/>
        <end position="732"/>
    </location>
</feature>
<dbReference type="Pfam" id="PF02687">
    <property type="entry name" value="FtsX"/>
    <property type="match status" value="2"/>
</dbReference>
<evidence type="ECO:0000313" key="8">
    <source>
        <dbReference type="EMBL" id="TCO54873.1"/>
    </source>
</evidence>
<keyword evidence="2" id="KW-1003">Cell membrane</keyword>
<organism evidence="8 9">
    <name type="scientific">Actinocrispum wychmicini</name>
    <dbReference type="NCBI Taxonomy" id="1213861"/>
    <lineage>
        <taxon>Bacteria</taxon>
        <taxon>Bacillati</taxon>
        <taxon>Actinomycetota</taxon>
        <taxon>Actinomycetes</taxon>
        <taxon>Pseudonocardiales</taxon>
        <taxon>Pseudonocardiaceae</taxon>
        <taxon>Actinocrispum</taxon>
    </lineage>
</organism>
<dbReference type="EMBL" id="SLWS01000008">
    <property type="protein sequence ID" value="TCO54873.1"/>
    <property type="molecule type" value="Genomic_DNA"/>
</dbReference>
<keyword evidence="9" id="KW-1185">Reference proteome</keyword>
<dbReference type="AlphaFoldDB" id="A0A4R2J725"/>
<feature type="transmembrane region" description="Helical" evidence="6">
    <location>
        <begin position="351"/>
        <end position="372"/>
    </location>
</feature>
<reference evidence="8 9" key="1">
    <citation type="submission" date="2019-03" db="EMBL/GenBank/DDBJ databases">
        <title>Genomic Encyclopedia of Type Strains, Phase IV (KMG-IV): sequencing the most valuable type-strain genomes for metagenomic binning, comparative biology and taxonomic classification.</title>
        <authorList>
            <person name="Goeker M."/>
        </authorList>
    </citation>
    <scope>NUCLEOTIDE SEQUENCE [LARGE SCALE GENOMIC DNA]</scope>
    <source>
        <strain evidence="8 9">DSM 45934</strain>
    </source>
</reference>
<feature type="transmembrane region" description="Helical" evidence="6">
    <location>
        <begin position="797"/>
        <end position="816"/>
    </location>
</feature>
<feature type="transmembrane region" description="Helical" evidence="6">
    <location>
        <begin position="256"/>
        <end position="286"/>
    </location>
</feature>
<comment type="caution">
    <text evidence="8">The sequence shown here is derived from an EMBL/GenBank/DDBJ whole genome shotgun (WGS) entry which is preliminary data.</text>
</comment>
<feature type="transmembrane region" description="Helical" evidence="6">
    <location>
        <begin position="480"/>
        <end position="503"/>
    </location>
</feature>
<feature type="domain" description="ABC3 transporter permease C-terminal" evidence="7">
    <location>
        <begin position="715"/>
        <end position="829"/>
    </location>
</feature>
<keyword evidence="4 6" id="KW-1133">Transmembrane helix</keyword>
<accession>A0A4R2J725</accession>
<keyword evidence="5 6" id="KW-0472">Membrane</keyword>
<protein>
    <submittedName>
        <fullName evidence="8">Putative ABC transport system permease protein</fullName>
    </submittedName>
</protein>
<sequence>MRMVRHRIGALVAVMCAVLGGAALVTGTAVLAESGIRSHVSAPRIAGADVVVSAAQTLPQDEDLPVALPERAVVPADLVGRLARLPGVTTAAGDVSFPVAAVDGQRVVPAGDAATAGHTWSSVALMGDPPIQGTPPTRPNDVALDAATANDLKIGPGGQAHLVVAGRPATLQVSAVVHGPARGVFFADQAAYQLAGRADGPHKGPKKDTVDLIGLRTQPGAAATVADEARKLGFKVSTGPDIGDIATPSAAAARSLLILIAGSLAGITLLIVGFIVTGALTVSIGGQRRELALLRAVGASPKQVRRLAAAQATVVSAVALVPGVLLGYALAGQFRSLLATLGVLPDALPLTISPLAAIAAVLLLLGVIQVAARLAAWRTSKMPATEAVAESRVEPKNPSPVRTRIGALLMVLATAMSVTPLILRNQFGAVGTATSGIVAAIGLALAGPALVRSLSGALARRLPSRVRATTWLAVSNSHGYALRVAGAVSTLAMAVLFTLTYTMTQTTMMSASSQDVDQGMRAQAVVAAPELGGLPAGTLDKIRATPGVRTAMPVNTTTVLWPHQEEGKHRVESQPALVLTPDAPAVLDLDVRAGSLAGLTGNTVAVSADTASFMDTAVGRDVDLLLGDGTPTKAKVVAVYGRGLGFGPMAISRDLAAGHFGTGLDQAVLVSTDGSAAGLAALGDQPGVKVDTSNPRAGLSGVGGAPPEVYVNLALLAVLLGYILLGVANKLVAGTTQRRHELAALRLVGTTPRQVRAMIRRESALISVVAVGTGLALSVIPLVLLGIGFLGRPWPAGPGWLAPATVLVVVAIAFLATELPARRALRTPPAQVLGSHE</sequence>
<feature type="domain" description="ABC3 transporter permease C-terminal" evidence="7">
    <location>
        <begin position="263"/>
        <end position="383"/>
    </location>
</feature>
<evidence type="ECO:0000259" key="7">
    <source>
        <dbReference type="Pfam" id="PF02687"/>
    </source>
</evidence>
<evidence type="ECO:0000256" key="6">
    <source>
        <dbReference type="SAM" id="Phobius"/>
    </source>
</evidence>
<feature type="transmembrane region" description="Helical" evidence="6">
    <location>
        <begin position="405"/>
        <end position="423"/>
    </location>
</feature>
<feature type="transmembrane region" description="Helical" evidence="6">
    <location>
        <begin position="435"/>
        <end position="459"/>
    </location>
</feature>
<dbReference type="InterPro" id="IPR003838">
    <property type="entry name" value="ABC3_permease_C"/>
</dbReference>
<keyword evidence="3 6" id="KW-0812">Transmembrane</keyword>
<dbReference type="PANTHER" id="PTHR30287:SF1">
    <property type="entry name" value="INNER MEMBRANE PROTEIN"/>
    <property type="match status" value="1"/>
</dbReference>
<dbReference type="InterPro" id="IPR038766">
    <property type="entry name" value="Membrane_comp_ABC_pdt"/>
</dbReference>
<feature type="transmembrane region" description="Helical" evidence="6">
    <location>
        <begin position="307"/>
        <end position="331"/>
    </location>
</feature>
<evidence type="ECO:0000313" key="9">
    <source>
        <dbReference type="Proteomes" id="UP000295680"/>
    </source>
</evidence>
<evidence type="ECO:0000256" key="2">
    <source>
        <dbReference type="ARBA" id="ARBA00022475"/>
    </source>
</evidence>
<gene>
    <name evidence="8" type="ORF">EV192_108161</name>
</gene>
<dbReference type="Proteomes" id="UP000295680">
    <property type="component" value="Unassembled WGS sequence"/>
</dbReference>
<name>A0A4R2J725_9PSEU</name>
<evidence type="ECO:0000256" key="4">
    <source>
        <dbReference type="ARBA" id="ARBA00022989"/>
    </source>
</evidence>
<proteinExistence type="predicted"/>
<evidence type="ECO:0000256" key="5">
    <source>
        <dbReference type="ARBA" id="ARBA00023136"/>
    </source>
</evidence>
<dbReference type="PANTHER" id="PTHR30287">
    <property type="entry name" value="MEMBRANE COMPONENT OF PREDICTED ABC SUPERFAMILY METABOLITE UPTAKE TRANSPORTER"/>
    <property type="match status" value="1"/>
</dbReference>
<evidence type="ECO:0000256" key="1">
    <source>
        <dbReference type="ARBA" id="ARBA00004651"/>
    </source>
</evidence>
<evidence type="ECO:0000256" key="3">
    <source>
        <dbReference type="ARBA" id="ARBA00022692"/>
    </source>
</evidence>
<comment type="subcellular location">
    <subcellularLocation>
        <location evidence="1">Cell membrane</location>
        <topology evidence="1">Multi-pass membrane protein</topology>
    </subcellularLocation>
</comment>
<feature type="transmembrane region" description="Helical" evidence="6">
    <location>
        <begin position="764"/>
        <end position="791"/>
    </location>
</feature>
<dbReference type="GO" id="GO:0005886">
    <property type="term" value="C:plasma membrane"/>
    <property type="evidence" value="ECO:0007669"/>
    <property type="project" value="UniProtKB-SubCell"/>
</dbReference>